<reference evidence="1 2" key="1">
    <citation type="submission" date="2018-06" db="EMBL/GenBank/DDBJ databases">
        <authorList>
            <consortium name="Pathogen Informatics"/>
            <person name="Doyle S."/>
        </authorList>
    </citation>
    <scope>NUCLEOTIDE SEQUENCE [LARGE SCALE GENOMIC DNA]</scope>
    <source>
        <strain evidence="1 2">NCTC13465</strain>
    </source>
</reference>
<organism evidence="1 2">
    <name type="scientific">Klebsiella pneumoniae</name>
    <dbReference type="NCBI Taxonomy" id="573"/>
    <lineage>
        <taxon>Bacteria</taxon>
        <taxon>Pseudomonadati</taxon>
        <taxon>Pseudomonadota</taxon>
        <taxon>Gammaproteobacteria</taxon>
        <taxon>Enterobacterales</taxon>
        <taxon>Enterobacteriaceae</taxon>
        <taxon>Klebsiella/Raoultella group</taxon>
        <taxon>Klebsiella</taxon>
        <taxon>Klebsiella pneumoniae complex</taxon>
    </lineage>
</organism>
<dbReference type="AlphaFoldDB" id="A0A2X3ENK3"/>
<gene>
    <name evidence="1" type="primary">hmuT_2</name>
    <name evidence="1" type="ORF">NCTC13465_04224</name>
</gene>
<dbReference type="SUPFAM" id="SSF53807">
    <property type="entry name" value="Helical backbone' metal receptor"/>
    <property type="match status" value="1"/>
</dbReference>
<dbReference type="Gene3D" id="3.40.50.1980">
    <property type="entry name" value="Nitrogenase molybdenum iron protein domain"/>
    <property type="match status" value="1"/>
</dbReference>
<name>A0A2X3ENK3_KLEPN</name>
<evidence type="ECO:0000313" key="1">
    <source>
        <dbReference type="EMBL" id="SQC45662.1"/>
    </source>
</evidence>
<proteinExistence type="predicted"/>
<dbReference type="EMBL" id="UAWQ01000018">
    <property type="protein sequence ID" value="SQC45662.1"/>
    <property type="molecule type" value="Genomic_DNA"/>
</dbReference>
<accession>A0A2X3ENK3</accession>
<sequence>MQGFDHYRAMSQEGVAASQADLVVISADGLKGMGGEAGLWKLPGLAQTPAGRHKQLLTIDDMALLGFGAAHTAGDNRAAKQSGAVALMRPALARRLLLMTLLLVSLTLVCHHPRRHALAAGQTCCLPGMTCCATSG</sequence>
<evidence type="ECO:0000313" key="2">
    <source>
        <dbReference type="Proteomes" id="UP000251721"/>
    </source>
</evidence>
<protein>
    <submittedName>
        <fullName evidence="1">Periplasmic hemin-binding protein</fullName>
    </submittedName>
</protein>
<dbReference type="Proteomes" id="UP000251721">
    <property type="component" value="Unassembled WGS sequence"/>
</dbReference>